<feature type="compositionally biased region" description="Polar residues" evidence="10">
    <location>
        <begin position="414"/>
        <end position="427"/>
    </location>
</feature>
<feature type="transmembrane region" description="Helical" evidence="11">
    <location>
        <begin position="298"/>
        <end position="319"/>
    </location>
</feature>
<evidence type="ECO:0000256" key="8">
    <source>
        <dbReference type="ARBA" id="ARBA00023034"/>
    </source>
</evidence>
<dbReference type="AlphaFoldDB" id="A0AAW0GGN5"/>
<evidence type="ECO:0000256" key="5">
    <source>
        <dbReference type="ARBA" id="ARBA00020673"/>
    </source>
</evidence>
<feature type="domain" description="VTT" evidence="12">
    <location>
        <begin position="168"/>
        <end position="281"/>
    </location>
</feature>
<feature type="compositionally biased region" description="Polar residues" evidence="10">
    <location>
        <begin position="519"/>
        <end position="529"/>
    </location>
</feature>
<evidence type="ECO:0000256" key="4">
    <source>
        <dbReference type="ARBA" id="ARBA00013533"/>
    </source>
</evidence>
<reference evidence="13 14" key="1">
    <citation type="submission" date="2022-09" db="EMBL/GenBank/DDBJ databases">
        <authorList>
            <person name="Palmer J.M."/>
        </authorList>
    </citation>
    <scope>NUCLEOTIDE SEQUENCE [LARGE SCALE GENOMIC DNA]</scope>
    <source>
        <strain evidence="13 14">DSM 7382</strain>
    </source>
</reference>
<evidence type="ECO:0000256" key="11">
    <source>
        <dbReference type="SAM" id="Phobius"/>
    </source>
</evidence>
<dbReference type="InterPro" id="IPR032816">
    <property type="entry name" value="VTT_dom"/>
</dbReference>
<evidence type="ECO:0000256" key="3">
    <source>
        <dbReference type="ARBA" id="ARBA00008640"/>
    </source>
</evidence>
<keyword evidence="7 11" id="KW-1133">Transmembrane helix</keyword>
<dbReference type="Pfam" id="PF09335">
    <property type="entry name" value="VTT_dom"/>
    <property type="match status" value="1"/>
</dbReference>
<dbReference type="InterPro" id="IPR051076">
    <property type="entry name" value="Golgi_membrane_TVP38/TMEM64"/>
</dbReference>
<comment type="subcellular location">
    <subcellularLocation>
        <location evidence="2">Golgi apparatus membrane</location>
        <topology evidence="2">Multi-pass membrane protein</topology>
    </subcellularLocation>
</comment>
<feature type="region of interest" description="Disordered" evidence="10">
    <location>
        <begin position="368"/>
        <end position="624"/>
    </location>
</feature>
<evidence type="ECO:0000256" key="2">
    <source>
        <dbReference type="ARBA" id="ARBA00004653"/>
    </source>
</evidence>
<feature type="compositionally biased region" description="Basic and acidic residues" evidence="10">
    <location>
        <begin position="49"/>
        <end position="60"/>
    </location>
</feature>
<feature type="compositionally biased region" description="Polar residues" evidence="10">
    <location>
        <begin position="368"/>
        <end position="388"/>
    </location>
</feature>
<feature type="transmembrane region" description="Helical" evidence="11">
    <location>
        <begin position="173"/>
        <end position="194"/>
    </location>
</feature>
<accession>A0AAW0GGN5</accession>
<evidence type="ECO:0000256" key="10">
    <source>
        <dbReference type="SAM" id="MobiDB-lite"/>
    </source>
</evidence>
<feature type="compositionally biased region" description="Pro residues" evidence="10">
    <location>
        <begin position="505"/>
        <end position="516"/>
    </location>
</feature>
<feature type="transmembrane region" description="Helical" evidence="11">
    <location>
        <begin position="148"/>
        <end position="166"/>
    </location>
</feature>
<feature type="transmembrane region" description="Helical" evidence="11">
    <location>
        <begin position="110"/>
        <end position="128"/>
    </location>
</feature>
<dbReference type="PANTHER" id="PTHR47549">
    <property type="entry name" value="GOLGI APPARATUS MEMBRANE PROTEIN TVP38-RELATED"/>
    <property type="match status" value="1"/>
</dbReference>
<organism evidence="13 14">
    <name type="scientific">Cerrena zonata</name>
    <dbReference type="NCBI Taxonomy" id="2478898"/>
    <lineage>
        <taxon>Eukaryota</taxon>
        <taxon>Fungi</taxon>
        <taxon>Dikarya</taxon>
        <taxon>Basidiomycota</taxon>
        <taxon>Agaricomycotina</taxon>
        <taxon>Agaricomycetes</taxon>
        <taxon>Polyporales</taxon>
        <taxon>Cerrenaceae</taxon>
        <taxon>Cerrena</taxon>
    </lineage>
</organism>
<feature type="transmembrane region" description="Helical" evidence="11">
    <location>
        <begin position="251"/>
        <end position="271"/>
    </location>
</feature>
<protein>
    <recommendedName>
        <fullName evidence="4">Golgi apparatus membrane protein TVP38</fullName>
    </recommendedName>
    <alternativeName>
        <fullName evidence="5">Golgi apparatus membrane protein tvp38</fullName>
    </alternativeName>
</protein>
<dbReference type="EMBL" id="JASBNA010000007">
    <property type="protein sequence ID" value="KAK7690409.1"/>
    <property type="molecule type" value="Genomic_DNA"/>
</dbReference>
<dbReference type="Proteomes" id="UP001385951">
    <property type="component" value="Unassembled WGS sequence"/>
</dbReference>
<proteinExistence type="inferred from homology"/>
<name>A0AAW0GGN5_9APHY</name>
<evidence type="ECO:0000256" key="7">
    <source>
        <dbReference type="ARBA" id="ARBA00022989"/>
    </source>
</evidence>
<evidence type="ECO:0000259" key="12">
    <source>
        <dbReference type="Pfam" id="PF09335"/>
    </source>
</evidence>
<comment type="caution">
    <text evidence="13">The sequence shown here is derived from an EMBL/GenBank/DDBJ whole genome shotgun (WGS) entry which is preliminary data.</text>
</comment>
<evidence type="ECO:0000313" key="13">
    <source>
        <dbReference type="EMBL" id="KAK7690409.1"/>
    </source>
</evidence>
<keyword evidence="8" id="KW-0333">Golgi apparatus</keyword>
<comment type="similarity">
    <text evidence="3">Belongs to the TVP38/TMEM64 family.</text>
</comment>
<evidence type="ECO:0000256" key="9">
    <source>
        <dbReference type="ARBA" id="ARBA00023136"/>
    </source>
</evidence>
<feature type="compositionally biased region" description="Polar residues" evidence="10">
    <location>
        <begin position="22"/>
        <end position="40"/>
    </location>
</feature>
<comment type="function">
    <text evidence="1">Golgi membrane protein involved in vesicular trafficking and spindle migration.</text>
</comment>
<evidence type="ECO:0000256" key="6">
    <source>
        <dbReference type="ARBA" id="ARBA00022692"/>
    </source>
</evidence>
<dbReference type="PANTHER" id="PTHR47549:SF2">
    <property type="entry name" value="GOLGI APPARATUS MEMBRANE PROTEIN TVP38"/>
    <property type="match status" value="1"/>
</dbReference>
<keyword evidence="6 11" id="KW-0812">Transmembrane</keyword>
<feature type="region of interest" description="Disordered" evidence="10">
    <location>
        <begin position="22"/>
        <end position="60"/>
    </location>
</feature>
<sequence length="624" mass="68831">MANPYQAYGTNIPSLSYANATTNKQSQYPPHNQFATNYQFRPSGPQDRPGPKREDSDASKDGDTTILMREVLTRTPSPTPEEAAELKQTSVFDWKAMSHWRYWIRKEWRWHYLVGTIIMICVILFVVYHKQIVDWLHPAAVWVHDVPAGWLIPIVIFVIISFPPLFGHEILGILCGLVWGLGVGFVIVAAGTFLGEMANFYAFRYCCSARGEKYERKNLSYAYLVRVVRDGGFKIALIARFSAIPGHFTTAVFSTCGMNVWVFAAAAFFSLPKQFLTVYLGVALEQSENGQTSTTDKIIKGVVIGITTVVTILAMWWVYRKMNQVKPTVIYERRKARQAKLNAANGSTAYLNAPNNFSTASVFNPNASTSSLPLGSRRSTSPEYQQWDSEGRAVNYAPDPTLYAPQPKRPARMPSSQPGSRTDSPAQMSERERPFGVSGPVRQDTASSNASWNPPQGSDSYAMSRTATSPTQNAPPSGAITRPLATQRPAQSTMSHQVPYSTRVQPPPYVPSPPASQPHSPITPHTPTNPFAVPAALQASFKGSMSQQPTPTQTHFAQAPQPQQTPPFHPAQSYGYPQSQPQVTGGHIPEATEASYYTAQQGHSRPVTMTEDAYAGYDASPSLR</sequence>
<evidence type="ECO:0000313" key="14">
    <source>
        <dbReference type="Proteomes" id="UP001385951"/>
    </source>
</evidence>
<dbReference type="GO" id="GO:0000139">
    <property type="term" value="C:Golgi membrane"/>
    <property type="evidence" value="ECO:0007669"/>
    <property type="project" value="UniProtKB-SubCell"/>
</dbReference>
<gene>
    <name evidence="13" type="ORF">QCA50_007067</name>
</gene>
<keyword evidence="14" id="KW-1185">Reference proteome</keyword>
<feature type="compositionally biased region" description="Polar residues" evidence="10">
    <location>
        <begin position="488"/>
        <end position="503"/>
    </location>
</feature>
<keyword evidence="9 11" id="KW-0472">Membrane</keyword>
<feature type="compositionally biased region" description="Polar residues" evidence="10">
    <location>
        <begin position="444"/>
        <end position="475"/>
    </location>
</feature>
<evidence type="ECO:0000256" key="1">
    <source>
        <dbReference type="ARBA" id="ARBA00002978"/>
    </source>
</evidence>
<feature type="compositionally biased region" description="Low complexity" evidence="10">
    <location>
        <begin position="547"/>
        <end position="562"/>
    </location>
</feature>